<comment type="similarity">
    <text evidence="9">Belongs to the class-II pyridoxal-phosphate-dependent aminotransferase family. Histidinol-phosphate aminotransferase subfamily.</text>
</comment>
<feature type="domain" description="Aminotransferase class I/classII large" evidence="10">
    <location>
        <begin position="30"/>
        <end position="354"/>
    </location>
</feature>
<dbReference type="EC" id="2.6.1.9" evidence="9"/>
<keyword evidence="12" id="KW-1185">Reference proteome</keyword>
<comment type="cofactor">
    <cofactor evidence="1 9">
        <name>pyridoxal 5'-phosphate</name>
        <dbReference type="ChEBI" id="CHEBI:597326"/>
    </cofactor>
</comment>
<dbReference type="HAMAP" id="MF_01023">
    <property type="entry name" value="HisC_aminotrans_2"/>
    <property type="match status" value="1"/>
</dbReference>
<comment type="pathway">
    <text evidence="2 9">Amino-acid biosynthesis; L-histidine biosynthesis; L-histidine from 5-phospho-alpha-D-ribose 1-diphosphate: step 7/9.</text>
</comment>
<keyword evidence="6 9" id="KW-0663">Pyridoxal phosphate</keyword>
<dbReference type="GO" id="GO:0004400">
    <property type="term" value="F:histidinol-phosphate transaminase activity"/>
    <property type="evidence" value="ECO:0007669"/>
    <property type="project" value="UniProtKB-UniRule"/>
</dbReference>
<proteinExistence type="inferred from homology"/>
<dbReference type="GO" id="GO:0000105">
    <property type="term" value="P:L-histidine biosynthetic process"/>
    <property type="evidence" value="ECO:0007669"/>
    <property type="project" value="UniProtKB-UniRule"/>
</dbReference>
<evidence type="ECO:0000256" key="4">
    <source>
        <dbReference type="ARBA" id="ARBA00022576"/>
    </source>
</evidence>
<evidence type="ECO:0000256" key="2">
    <source>
        <dbReference type="ARBA" id="ARBA00005011"/>
    </source>
</evidence>
<evidence type="ECO:0000313" key="11">
    <source>
        <dbReference type="EMBL" id="PSL50504.1"/>
    </source>
</evidence>
<comment type="catalytic activity">
    <reaction evidence="8 9">
        <text>L-histidinol phosphate + 2-oxoglutarate = 3-(imidazol-4-yl)-2-oxopropyl phosphate + L-glutamate</text>
        <dbReference type="Rhea" id="RHEA:23744"/>
        <dbReference type="ChEBI" id="CHEBI:16810"/>
        <dbReference type="ChEBI" id="CHEBI:29985"/>
        <dbReference type="ChEBI" id="CHEBI:57766"/>
        <dbReference type="ChEBI" id="CHEBI:57980"/>
        <dbReference type="EC" id="2.6.1.9"/>
    </reaction>
</comment>
<dbReference type="InterPro" id="IPR050106">
    <property type="entry name" value="HistidinolP_aminotransfase"/>
</dbReference>
<dbReference type="InterPro" id="IPR015424">
    <property type="entry name" value="PyrdxlP-dep_Trfase"/>
</dbReference>
<dbReference type="CDD" id="cd00609">
    <property type="entry name" value="AAT_like"/>
    <property type="match status" value="1"/>
</dbReference>
<evidence type="ECO:0000259" key="10">
    <source>
        <dbReference type="Pfam" id="PF00155"/>
    </source>
</evidence>
<dbReference type="UniPathway" id="UPA00031">
    <property type="reaction ID" value="UER00012"/>
</dbReference>
<feature type="modified residue" description="N6-(pyridoxal phosphate)lysine" evidence="9">
    <location>
        <position position="222"/>
    </location>
</feature>
<evidence type="ECO:0000256" key="3">
    <source>
        <dbReference type="ARBA" id="ARBA00011738"/>
    </source>
</evidence>
<dbReference type="OrthoDB" id="9813612at2"/>
<dbReference type="InterPro" id="IPR005861">
    <property type="entry name" value="HisP_aminotrans"/>
</dbReference>
<evidence type="ECO:0000313" key="12">
    <source>
        <dbReference type="Proteomes" id="UP000242310"/>
    </source>
</evidence>
<keyword evidence="5 9" id="KW-0808">Transferase</keyword>
<dbReference type="NCBIfam" id="TIGR01141">
    <property type="entry name" value="hisC"/>
    <property type="match status" value="1"/>
</dbReference>
<reference evidence="11 12" key="1">
    <citation type="submission" date="2018-03" db="EMBL/GenBank/DDBJ databases">
        <title>Genomic Encyclopedia of Type Strains, Phase III (KMG-III): the genomes of soil and plant-associated and newly described type strains.</title>
        <authorList>
            <person name="Whitman W."/>
        </authorList>
    </citation>
    <scope>NUCLEOTIDE SEQUENCE [LARGE SCALE GENOMIC DNA]</scope>
    <source>
        <strain evidence="11 12">CGMCC 1.07653</strain>
    </source>
</reference>
<keyword evidence="4 9" id="KW-0032">Aminotransferase</keyword>
<organism evidence="11 12">
    <name type="scientific">Salsuginibacillus halophilus</name>
    <dbReference type="NCBI Taxonomy" id="517424"/>
    <lineage>
        <taxon>Bacteria</taxon>
        <taxon>Bacillati</taxon>
        <taxon>Bacillota</taxon>
        <taxon>Bacilli</taxon>
        <taxon>Bacillales</taxon>
        <taxon>Bacillaceae</taxon>
        <taxon>Salsuginibacillus</taxon>
    </lineage>
</organism>
<evidence type="ECO:0000256" key="9">
    <source>
        <dbReference type="HAMAP-Rule" id="MF_01023"/>
    </source>
</evidence>
<keyword evidence="9" id="KW-0028">Amino-acid biosynthesis</keyword>
<dbReference type="EMBL" id="PYAV01000003">
    <property type="protein sequence ID" value="PSL50504.1"/>
    <property type="molecule type" value="Genomic_DNA"/>
</dbReference>
<sequence>MKLKNQLTGLSPYKPGKPMEEVKAAYGLDQVFKLASNENPFGASPLVQEAVQAAAAKPALYPDGYAQAVRTELAESLGVEEKQLLFGAGSDEVILMLCRAYLDAGTNTVMAVPTFSQYKHNAIVEGAEIREVPLVEGDHDLESMLEAIDENTRIVWVCNPNNPSGGYINAEAFASFLARVPSDVLVVSDEAYIEYVEAEDYPDTLQLLRTYDNLVLLRTFSKAYGLAALRFGFGIGPAKLMQEVDPIRPPFNTTALAQEAARAAWRDQAFIHDCKEKTLKNKHELMNFAKENGLSYYPSEANFLLLDTGFDGDEVFQALLERGVIVRSGQALGFPTCIRVTIGTDEEMEHFQSALKAFLHEKAESSAQR</sequence>
<protein>
    <recommendedName>
        <fullName evidence="9">Histidinol-phosphate aminotransferase</fullName>
        <ecNumber evidence="9">2.6.1.9</ecNumber>
    </recommendedName>
    <alternativeName>
        <fullName evidence="9">Imidazole acetol-phosphate transaminase</fullName>
    </alternativeName>
</protein>
<dbReference type="PANTHER" id="PTHR43643:SF3">
    <property type="entry name" value="HISTIDINOL-PHOSPHATE AMINOTRANSFERASE"/>
    <property type="match status" value="1"/>
</dbReference>
<dbReference type="PANTHER" id="PTHR43643">
    <property type="entry name" value="HISTIDINOL-PHOSPHATE AMINOTRANSFERASE 2"/>
    <property type="match status" value="1"/>
</dbReference>
<dbReference type="InterPro" id="IPR004839">
    <property type="entry name" value="Aminotransferase_I/II_large"/>
</dbReference>
<keyword evidence="7 9" id="KW-0368">Histidine biosynthesis</keyword>
<dbReference type="AlphaFoldDB" id="A0A2P8HWF0"/>
<dbReference type="RefSeq" id="WP_106587831.1">
    <property type="nucleotide sequence ID" value="NZ_PYAV01000003.1"/>
</dbReference>
<dbReference type="PROSITE" id="PS00599">
    <property type="entry name" value="AA_TRANSFER_CLASS_2"/>
    <property type="match status" value="1"/>
</dbReference>
<dbReference type="Pfam" id="PF00155">
    <property type="entry name" value="Aminotran_1_2"/>
    <property type="match status" value="1"/>
</dbReference>
<comment type="caution">
    <text evidence="11">The sequence shown here is derived from an EMBL/GenBank/DDBJ whole genome shotgun (WGS) entry which is preliminary data.</text>
</comment>
<dbReference type="SUPFAM" id="SSF53383">
    <property type="entry name" value="PLP-dependent transferases"/>
    <property type="match status" value="1"/>
</dbReference>
<evidence type="ECO:0000256" key="5">
    <source>
        <dbReference type="ARBA" id="ARBA00022679"/>
    </source>
</evidence>
<evidence type="ECO:0000256" key="8">
    <source>
        <dbReference type="ARBA" id="ARBA00047481"/>
    </source>
</evidence>
<dbReference type="InterPro" id="IPR015422">
    <property type="entry name" value="PyrdxlP-dep_Trfase_small"/>
</dbReference>
<evidence type="ECO:0000256" key="6">
    <source>
        <dbReference type="ARBA" id="ARBA00022898"/>
    </source>
</evidence>
<dbReference type="Gene3D" id="3.40.640.10">
    <property type="entry name" value="Type I PLP-dependent aspartate aminotransferase-like (Major domain)"/>
    <property type="match status" value="1"/>
</dbReference>
<comment type="subunit">
    <text evidence="3 9">Homodimer.</text>
</comment>
<name>A0A2P8HWF0_9BACI</name>
<gene>
    <name evidence="9" type="primary">hisC</name>
    <name evidence="11" type="ORF">B0H94_103116</name>
</gene>
<dbReference type="InterPro" id="IPR001917">
    <property type="entry name" value="Aminotrans_II_pyridoxalP_BS"/>
</dbReference>
<dbReference type="GO" id="GO:0030170">
    <property type="term" value="F:pyridoxal phosphate binding"/>
    <property type="evidence" value="ECO:0007669"/>
    <property type="project" value="InterPro"/>
</dbReference>
<evidence type="ECO:0000256" key="1">
    <source>
        <dbReference type="ARBA" id="ARBA00001933"/>
    </source>
</evidence>
<accession>A0A2P8HWF0</accession>
<evidence type="ECO:0000256" key="7">
    <source>
        <dbReference type="ARBA" id="ARBA00023102"/>
    </source>
</evidence>
<dbReference type="Proteomes" id="UP000242310">
    <property type="component" value="Unassembled WGS sequence"/>
</dbReference>
<dbReference type="InterPro" id="IPR015421">
    <property type="entry name" value="PyrdxlP-dep_Trfase_major"/>
</dbReference>
<dbReference type="Gene3D" id="3.90.1150.10">
    <property type="entry name" value="Aspartate Aminotransferase, domain 1"/>
    <property type="match status" value="1"/>
</dbReference>